<dbReference type="PANTHER" id="PTHR22642">
    <property type="entry name" value="IMIDAZOLONEPROPIONASE"/>
    <property type="match status" value="1"/>
</dbReference>
<dbReference type="InterPro" id="IPR033932">
    <property type="entry name" value="YtcJ-like"/>
</dbReference>
<dbReference type="KEGG" id="llh:I41_19190"/>
<dbReference type="SUPFAM" id="SSF51556">
    <property type="entry name" value="Metallo-dependent hydrolases"/>
    <property type="match status" value="1"/>
</dbReference>
<dbReference type="InterPro" id="IPR011059">
    <property type="entry name" value="Metal-dep_hydrolase_composite"/>
</dbReference>
<sequence length="576" mass="62246">MFSVSDSIGSVWRPTTSALVAAIALIFHCVAGPQVASGEAPQTLVAGRIWTGQSELPWAEAIVIEGERILFVGDREAAAKRLRPDATVIDAEQGIVVPGLIDAHIHLIDGGLHLTSVQLRDADTRSKFVDRIGAFAKAQRQEGAWITGGDWDHTVWGGELPDRAWIDEVTPKTPVWISRLDGHMALANSAAMRAAGVGDDVTDVAGGEIVRDANGRPTGLFKDNAMSLIERAVPPISLGDRLTAAVAAMEYLNAQGVTAVHHMGTWQDVEVFRLAHKLGALKVRIYACTPLGQWQRLAEEVSRAGRGDEWLQIGGLKGFVDGSLGSHTAAFLTPFDDAPKDRGLLVNSTEDLESWTEGADQAGLQVAVHAIGDRAIRLKLDVFERVAKRHGERDRRFRIEHAQHIDPADIPRFGDLGVIASMQPYHAIDDGRWAERVIGARRSETTYAFRSLIDAGARLAFGSDWFVAPATPLAGIDAAVNRRTLDGKYPDGWVPAQKISVEEALRAYTSGAAFAAFREHDLGTLEAGKLADLVVLDRDIARGDAIADAIVNVTMVGGRIVYQRRKGETNGSAHRP</sequence>
<keyword evidence="2" id="KW-0378">Hydrolase</keyword>
<keyword evidence="3" id="KW-1185">Reference proteome</keyword>
<protein>
    <submittedName>
        <fullName evidence="2">N-substituted formamide deformylase</fullName>
        <ecNumber evidence="2">3.5.1.91</ecNumber>
    </submittedName>
</protein>
<dbReference type="InterPro" id="IPR032466">
    <property type="entry name" value="Metal_Hydrolase"/>
</dbReference>
<dbReference type="CDD" id="cd01300">
    <property type="entry name" value="YtcJ_like"/>
    <property type="match status" value="1"/>
</dbReference>
<dbReference type="Gene3D" id="3.10.310.70">
    <property type="match status" value="1"/>
</dbReference>
<dbReference type="Proteomes" id="UP000317909">
    <property type="component" value="Chromosome"/>
</dbReference>
<evidence type="ECO:0000259" key="1">
    <source>
        <dbReference type="Pfam" id="PF07969"/>
    </source>
</evidence>
<gene>
    <name evidence="2" type="primary">nfdA_1</name>
    <name evidence="2" type="ORF">I41_19190</name>
</gene>
<organism evidence="2 3">
    <name type="scientific">Lacipirellula limnantheis</name>
    <dbReference type="NCBI Taxonomy" id="2528024"/>
    <lineage>
        <taxon>Bacteria</taxon>
        <taxon>Pseudomonadati</taxon>
        <taxon>Planctomycetota</taxon>
        <taxon>Planctomycetia</taxon>
        <taxon>Pirellulales</taxon>
        <taxon>Lacipirellulaceae</taxon>
        <taxon>Lacipirellula</taxon>
    </lineage>
</organism>
<feature type="domain" description="Amidohydrolase 3" evidence="1">
    <location>
        <begin position="88"/>
        <end position="562"/>
    </location>
</feature>
<evidence type="ECO:0000313" key="3">
    <source>
        <dbReference type="Proteomes" id="UP000317909"/>
    </source>
</evidence>
<dbReference type="Gene3D" id="3.20.20.140">
    <property type="entry name" value="Metal-dependent hydrolases"/>
    <property type="match status" value="1"/>
</dbReference>
<dbReference type="AlphaFoldDB" id="A0A517TWI8"/>
<dbReference type="GO" id="GO:0016810">
    <property type="term" value="F:hydrolase activity, acting on carbon-nitrogen (but not peptide) bonds"/>
    <property type="evidence" value="ECO:0007669"/>
    <property type="project" value="InterPro"/>
</dbReference>
<proteinExistence type="predicted"/>
<dbReference type="InterPro" id="IPR013108">
    <property type="entry name" value="Amidohydro_3"/>
</dbReference>
<name>A0A517TWI8_9BACT</name>
<dbReference type="PANTHER" id="PTHR22642:SF2">
    <property type="entry name" value="PROTEIN LONG AFTER FAR-RED 3"/>
    <property type="match status" value="1"/>
</dbReference>
<evidence type="ECO:0000313" key="2">
    <source>
        <dbReference type="EMBL" id="QDT72736.1"/>
    </source>
</evidence>
<dbReference type="EMBL" id="CP036339">
    <property type="protein sequence ID" value="QDT72736.1"/>
    <property type="molecule type" value="Genomic_DNA"/>
</dbReference>
<dbReference type="EC" id="3.5.1.91" evidence="2"/>
<dbReference type="Gene3D" id="2.30.40.10">
    <property type="entry name" value="Urease, subunit C, domain 1"/>
    <property type="match status" value="1"/>
</dbReference>
<dbReference type="SUPFAM" id="SSF51338">
    <property type="entry name" value="Composite domain of metallo-dependent hydrolases"/>
    <property type="match status" value="1"/>
</dbReference>
<accession>A0A517TWI8</accession>
<dbReference type="Pfam" id="PF07969">
    <property type="entry name" value="Amidohydro_3"/>
    <property type="match status" value="1"/>
</dbReference>
<reference evidence="2 3" key="1">
    <citation type="submission" date="2019-02" db="EMBL/GenBank/DDBJ databases">
        <title>Deep-cultivation of Planctomycetes and their phenomic and genomic characterization uncovers novel biology.</title>
        <authorList>
            <person name="Wiegand S."/>
            <person name="Jogler M."/>
            <person name="Boedeker C."/>
            <person name="Pinto D."/>
            <person name="Vollmers J."/>
            <person name="Rivas-Marin E."/>
            <person name="Kohn T."/>
            <person name="Peeters S.H."/>
            <person name="Heuer A."/>
            <person name="Rast P."/>
            <person name="Oberbeckmann S."/>
            <person name="Bunk B."/>
            <person name="Jeske O."/>
            <person name="Meyerdierks A."/>
            <person name="Storesund J.E."/>
            <person name="Kallscheuer N."/>
            <person name="Luecker S."/>
            <person name="Lage O.M."/>
            <person name="Pohl T."/>
            <person name="Merkel B.J."/>
            <person name="Hornburger P."/>
            <person name="Mueller R.-W."/>
            <person name="Bruemmer F."/>
            <person name="Labrenz M."/>
            <person name="Spormann A.M."/>
            <person name="Op den Camp H."/>
            <person name="Overmann J."/>
            <person name="Amann R."/>
            <person name="Jetten M.S.M."/>
            <person name="Mascher T."/>
            <person name="Medema M.H."/>
            <person name="Devos D.P."/>
            <person name="Kaster A.-K."/>
            <person name="Ovreas L."/>
            <person name="Rohde M."/>
            <person name="Galperin M.Y."/>
            <person name="Jogler C."/>
        </authorList>
    </citation>
    <scope>NUCLEOTIDE SEQUENCE [LARGE SCALE GENOMIC DNA]</scope>
    <source>
        <strain evidence="2 3">I41</strain>
    </source>
</reference>